<evidence type="ECO:0000259" key="2">
    <source>
        <dbReference type="Pfam" id="PF13967"/>
    </source>
</evidence>
<organism evidence="3 4">
    <name type="scientific">Lupinus albus</name>
    <name type="common">White lupine</name>
    <name type="synonym">Lupinus termis</name>
    <dbReference type="NCBI Taxonomy" id="3870"/>
    <lineage>
        <taxon>Eukaryota</taxon>
        <taxon>Viridiplantae</taxon>
        <taxon>Streptophyta</taxon>
        <taxon>Embryophyta</taxon>
        <taxon>Tracheophyta</taxon>
        <taxon>Spermatophyta</taxon>
        <taxon>Magnoliopsida</taxon>
        <taxon>eudicotyledons</taxon>
        <taxon>Gunneridae</taxon>
        <taxon>Pentapetalae</taxon>
        <taxon>rosids</taxon>
        <taxon>fabids</taxon>
        <taxon>Fabales</taxon>
        <taxon>Fabaceae</taxon>
        <taxon>Papilionoideae</taxon>
        <taxon>50 kb inversion clade</taxon>
        <taxon>genistoids sensu lato</taxon>
        <taxon>core genistoids</taxon>
        <taxon>Genisteae</taxon>
        <taxon>Lupinus</taxon>
    </lineage>
</organism>
<reference evidence="4" key="1">
    <citation type="journal article" date="2020" name="Nat. Commun.">
        <title>Genome sequence of the cluster root forming white lupin.</title>
        <authorList>
            <person name="Hufnagel B."/>
            <person name="Marques A."/>
            <person name="Soriano A."/>
            <person name="Marques L."/>
            <person name="Divol F."/>
            <person name="Doumas P."/>
            <person name="Sallet E."/>
            <person name="Mancinotti D."/>
            <person name="Carrere S."/>
            <person name="Marande W."/>
            <person name="Arribat S."/>
            <person name="Keller J."/>
            <person name="Huneau C."/>
            <person name="Blein T."/>
            <person name="Aime D."/>
            <person name="Laguerre M."/>
            <person name="Taylor J."/>
            <person name="Schubert V."/>
            <person name="Nelson M."/>
            <person name="Geu-Flores F."/>
            <person name="Crespi M."/>
            <person name="Gallardo-Guerrero K."/>
            <person name="Delaux P.-M."/>
            <person name="Salse J."/>
            <person name="Berges H."/>
            <person name="Guyot R."/>
            <person name="Gouzy J."/>
            <person name="Peret B."/>
        </authorList>
    </citation>
    <scope>NUCLEOTIDE SEQUENCE [LARGE SCALE GENOMIC DNA]</scope>
    <source>
        <strain evidence="4">cv. Amiga</strain>
    </source>
</reference>
<keyword evidence="4" id="KW-1185">Reference proteome</keyword>
<accession>A0A6A4Q639</accession>
<proteinExistence type="predicted"/>
<feature type="transmembrane region" description="Helical" evidence="1">
    <location>
        <begin position="95"/>
        <end position="114"/>
    </location>
</feature>
<evidence type="ECO:0000313" key="3">
    <source>
        <dbReference type="EMBL" id="KAE9609338.1"/>
    </source>
</evidence>
<evidence type="ECO:0000313" key="4">
    <source>
        <dbReference type="Proteomes" id="UP000447434"/>
    </source>
</evidence>
<keyword evidence="1" id="KW-0472">Membrane</keyword>
<dbReference type="EMBL" id="WOCE01000008">
    <property type="protein sequence ID" value="KAE9609338.1"/>
    <property type="molecule type" value="Genomic_DNA"/>
</dbReference>
<dbReference type="GO" id="GO:0005886">
    <property type="term" value="C:plasma membrane"/>
    <property type="evidence" value="ECO:0007669"/>
    <property type="project" value="TreeGrafter"/>
</dbReference>
<comment type="caution">
    <text evidence="3">The sequence shown here is derived from an EMBL/GenBank/DDBJ whole genome shotgun (WGS) entry which is preliminary data.</text>
</comment>
<feature type="domain" description="CSC1/OSCA1-like N-terminal transmembrane" evidence="2">
    <location>
        <begin position="5"/>
        <end position="147"/>
    </location>
</feature>
<dbReference type="Proteomes" id="UP000447434">
    <property type="component" value="Chromosome 8"/>
</dbReference>
<dbReference type="AlphaFoldDB" id="A0A6A4Q639"/>
<gene>
    <name evidence="3" type="ORF">Lalb_Chr08g0245151</name>
</gene>
<keyword evidence="1" id="KW-1133">Transmembrane helix</keyword>
<dbReference type="OrthoDB" id="1689567at2759"/>
<protein>
    <submittedName>
        <fullName evidence="3">Putative calcium permeable stress-gated cation channel 1 transmembrane domain-containing protein</fullName>
    </submittedName>
</protein>
<evidence type="ECO:0000256" key="1">
    <source>
        <dbReference type="SAM" id="Phobius"/>
    </source>
</evidence>
<dbReference type="PANTHER" id="PTHR13018">
    <property type="entry name" value="PROBABLE MEMBRANE PROTEIN DUF221-RELATED"/>
    <property type="match status" value="1"/>
</dbReference>
<keyword evidence="1 3" id="KW-0812">Transmembrane</keyword>
<dbReference type="PANTHER" id="PTHR13018:SF117">
    <property type="entry name" value="CSC1-LIKE PROTEIN RXW8"/>
    <property type="match status" value="1"/>
</dbReference>
<dbReference type="InterPro" id="IPR032880">
    <property type="entry name" value="CSC1/OSCA1-like_N"/>
</dbReference>
<name>A0A6A4Q639_LUPAL</name>
<sequence>MDIAALLTSAGINVLLCAVLFSLYSILRKQPSNANVYFGRRLASRRDKHVDLLERFVPSPTWVMKAWETTQDEILSIGGMDAVVFSRMLVFSIRIFSVAAAICTILVLPANYYGQDRIHKDIPFESLEVFTIENVQEGSRLYELFLIYNMLNC</sequence>
<dbReference type="Pfam" id="PF13967">
    <property type="entry name" value="RSN1_TM"/>
    <property type="match status" value="1"/>
</dbReference>
<dbReference type="GO" id="GO:0005227">
    <property type="term" value="F:calcium-activated cation channel activity"/>
    <property type="evidence" value="ECO:0007669"/>
    <property type="project" value="InterPro"/>
</dbReference>
<dbReference type="InterPro" id="IPR045122">
    <property type="entry name" value="Csc1-like"/>
</dbReference>
<feature type="transmembrane region" description="Helical" evidence="1">
    <location>
        <begin position="6"/>
        <end position="27"/>
    </location>
</feature>